<dbReference type="Gene3D" id="3.10.129.10">
    <property type="entry name" value="Hotdog Thioesterase"/>
    <property type="match status" value="1"/>
</dbReference>
<evidence type="ECO:0000259" key="3">
    <source>
        <dbReference type="Pfam" id="PF02737"/>
    </source>
</evidence>
<protein>
    <submittedName>
        <fullName evidence="4">Carnitine 3-dehydrogenase</fullName>
    </submittedName>
</protein>
<dbReference type="Gene3D" id="3.40.50.720">
    <property type="entry name" value="NAD(P)-binding Rossmann-like Domain"/>
    <property type="match status" value="1"/>
</dbReference>
<reference evidence="4 5" key="1">
    <citation type="submission" date="2019-12" db="EMBL/GenBank/DDBJ databases">
        <title>Draft genome sequences Bradyrhizobium cajani AMBPC1010, Bradyrhizobium pachyrhizi AMBPC1040 and Bradyrhizobium yuanmingense ALSPC3051, three plant growth promoting strains isolated from nodules of Cajanus cajan L. in Dominican Republic.</title>
        <authorList>
            <person name="Flores-Felix J.D."/>
            <person name="Araujo J."/>
            <person name="Diaz-Alcantara C."/>
            <person name="Gonzalez-Andres F."/>
            <person name="Velazquez E."/>
        </authorList>
    </citation>
    <scope>NUCLEOTIDE SEQUENCE [LARGE SCALE GENOMIC DNA]</scope>
    <source>
        <strain evidence="4 5">1010</strain>
    </source>
</reference>
<accession>A0A844TEZ2</accession>
<comment type="caution">
    <text evidence="4">The sequence shown here is derived from an EMBL/GenBank/DDBJ whole genome shotgun (WGS) entry which is preliminary data.</text>
</comment>
<dbReference type="Proteomes" id="UP000449969">
    <property type="component" value="Unassembled WGS sequence"/>
</dbReference>
<evidence type="ECO:0000259" key="2">
    <source>
        <dbReference type="Pfam" id="PF00725"/>
    </source>
</evidence>
<keyword evidence="5" id="KW-1185">Reference proteome</keyword>
<dbReference type="EMBL" id="WQNE01000006">
    <property type="protein sequence ID" value="MVT73591.1"/>
    <property type="molecule type" value="Genomic_DNA"/>
</dbReference>
<sequence length="493" mass="54124">MPESLPRVVGLLGCGVIGGGWAARFILNGVDVRLYNPSPRALERAQEMLANARRAYRRLTLAPLPTEGALTVVGSLADAVQGVDLVQESAPEQLELKQKLLATASREAGPATIICSSTSGFRPSLLQAKMDYPECLLVAHPFQPVYLLPLVELCAGHRTAPESMERAAATFRAVGMHPLVVRKEVDGFIANRLGDAVAREALWLVHDDVATLGEIDDAVRYSWALRRAAMGAYRLNGGADGMRAYLAQWAFKWPWSRLTDKPDFDRSFLHKIAEQAESLSLADPLDIPIEQKRDDLLVAVLRGLRSQDYGPGKTLARWERGLRARAFSAELTSGSGPLRMPTLTLPPDWIGGHGHITDLGQLELCRRACGNLLRQVGIDDDYLSNYGSYRDVEVRLSLLGTLTAGDRVQVLTHVLGVDKMRLRIFHVLAREDEKEPIATGEQVLIHVDAGTGRPSPVQADVRNRLQELARLHAELPCPARAGARTGMKWLDDT</sequence>
<dbReference type="GO" id="GO:0006631">
    <property type="term" value="P:fatty acid metabolic process"/>
    <property type="evidence" value="ECO:0007669"/>
    <property type="project" value="InterPro"/>
</dbReference>
<feature type="domain" description="3-hydroxyacyl-CoA dehydrogenase NAD binding" evidence="3">
    <location>
        <begin position="9"/>
        <end position="184"/>
    </location>
</feature>
<dbReference type="InterPro" id="IPR008927">
    <property type="entry name" value="6-PGluconate_DH-like_C_sf"/>
</dbReference>
<gene>
    <name evidence="4" type="ORF">GPL20_10950</name>
</gene>
<dbReference type="InterPro" id="IPR013328">
    <property type="entry name" value="6PGD_dom2"/>
</dbReference>
<evidence type="ECO:0000313" key="4">
    <source>
        <dbReference type="EMBL" id="MVT73591.1"/>
    </source>
</evidence>
<dbReference type="Pfam" id="PF00725">
    <property type="entry name" value="3HCDH"/>
    <property type="match status" value="1"/>
</dbReference>
<proteinExistence type="predicted"/>
<dbReference type="CDD" id="cd00586">
    <property type="entry name" value="4HBT"/>
    <property type="match status" value="1"/>
</dbReference>
<dbReference type="GO" id="GO:0016616">
    <property type="term" value="F:oxidoreductase activity, acting on the CH-OH group of donors, NAD or NADP as acceptor"/>
    <property type="evidence" value="ECO:0007669"/>
    <property type="project" value="InterPro"/>
</dbReference>
<dbReference type="SUPFAM" id="SSF48179">
    <property type="entry name" value="6-phosphogluconate dehydrogenase C-terminal domain-like"/>
    <property type="match status" value="1"/>
</dbReference>
<dbReference type="InterPro" id="IPR006108">
    <property type="entry name" value="3HC_DH_C"/>
</dbReference>
<dbReference type="GO" id="GO:0070403">
    <property type="term" value="F:NAD+ binding"/>
    <property type="evidence" value="ECO:0007669"/>
    <property type="project" value="InterPro"/>
</dbReference>
<name>A0A844TEZ2_9BRAD</name>
<dbReference type="SUPFAM" id="SSF54637">
    <property type="entry name" value="Thioesterase/thiol ester dehydrase-isomerase"/>
    <property type="match status" value="1"/>
</dbReference>
<dbReference type="AlphaFoldDB" id="A0A844TEZ2"/>
<organism evidence="4 5">
    <name type="scientific">Bradyrhizobium cajani</name>
    <dbReference type="NCBI Taxonomy" id="1928661"/>
    <lineage>
        <taxon>Bacteria</taxon>
        <taxon>Pseudomonadati</taxon>
        <taxon>Pseudomonadota</taxon>
        <taxon>Alphaproteobacteria</taxon>
        <taxon>Hyphomicrobiales</taxon>
        <taxon>Nitrobacteraceae</taxon>
        <taxon>Bradyrhizobium</taxon>
    </lineage>
</organism>
<dbReference type="InterPro" id="IPR029069">
    <property type="entry name" value="HotDog_dom_sf"/>
</dbReference>
<dbReference type="PANTHER" id="PTHR48075">
    <property type="entry name" value="3-HYDROXYACYL-COA DEHYDROGENASE FAMILY PROTEIN"/>
    <property type="match status" value="1"/>
</dbReference>
<dbReference type="SUPFAM" id="SSF51735">
    <property type="entry name" value="NAD(P)-binding Rossmann-fold domains"/>
    <property type="match status" value="1"/>
</dbReference>
<feature type="domain" description="3-hydroxyacyl-CoA dehydrogenase C-terminal" evidence="2">
    <location>
        <begin position="187"/>
        <end position="249"/>
    </location>
</feature>
<evidence type="ECO:0000313" key="5">
    <source>
        <dbReference type="Proteomes" id="UP000449969"/>
    </source>
</evidence>
<evidence type="ECO:0000256" key="1">
    <source>
        <dbReference type="ARBA" id="ARBA00023002"/>
    </source>
</evidence>
<dbReference type="InterPro" id="IPR006176">
    <property type="entry name" value="3-OHacyl-CoA_DH_NAD-bd"/>
</dbReference>
<dbReference type="Gene3D" id="1.10.1040.10">
    <property type="entry name" value="N-(1-d-carboxylethyl)-l-norvaline Dehydrogenase, domain 2"/>
    <property type="match status" value="1"/>
</dbReference>
<dbReference type="PANTHER" id="PTHR48075:SF5">
    <property type="entry name" value="3-HYDROXYBUTYRYL-COA DEHYDROGENASE"/>
    <property type="match status" value="1"/>
</dbReference>
<keyword evidence="1" id="KW-0560">Oxidoreductase</keyword>
<dbReference type="Pfam" id="PF13279">
    <property type="entry name" value="4HBT_2"/>
    <property type="match status" value="1"/>
</dbReference>
<dbReference type="Pfam" id="PF02737">
    <property type="entry name" value="3HCDH_N"/>
    <property type="match status" value="1"/>
</dbReference>
<dbReference type="InterPro" id="IPR036291">
    <property type="entry name" value="NAD(P)-bd_dom_sf"/>
</dbReference>